<proteinExistence type="predicted"/>
<evidence type="ECO:0000259" key="3">
    <source>
        <dbReference type="Pfam" id="PF13086"/>
    </source>
</evidence>
<evidence type="ECO:0000256" key="1">
    <source>
        <dbReference type="ARBA" id="ARBA00004496"/>
    </source>
</evidence>
<evidence type="ECO:0000313" key="5">
    <source>
        <dbReference type="Proteomes" id="UP000694924"/>
    </source>
</evidence>
<sequence length="519" mass="59790">MFVIYILHFNCNYSSKFKFHENKKYDISVRDSNFPLKICHYALDEIQSFYNIKLLINPEIKKDTLQYYSITNFAWFNESIKKNPEQMQVVKNVINKTAYPAPYILFGPPGTGKTATLVELICQAIVCQPRLLVTLRSRVLVCATSNAAVDEITIRLLKYLPAEIMCRIYSQSYDRSKVNKTILPCSYFLKDYLGFIRTALHFQIILVTNITCACLLNTDLGRNLFSYVIIDEASQATEPETILPFLFGPLIPMMKSQVVLAGDPYQLGPVILSRIAKPLLGISMLERLMNFPMYKQDKDNNYDSRYVTKLKQNYRSHECILHVSNQEFYESELIACGDGRIINSAIGWSKLPNKYFPIIFHSSYGIEKSKKYSSSMYNLEEISIIMKYLNLLLGVTFGDIKIEQGHIGIVSPFKQQKLEIIERLKKRKMNSITVGSVEEFQGSEKEIIILTTVRSRVFNHDGIQNIGFLSEERRFNVALTRAKCLLIIIGNPTVLETNKHWKVLLEYCRKNNAFTKSFK</sequence>
<dbReference type="GeneID" id="107067237"/>
<accession>A0ABM1ICV5</accession>
<dbReference type="Proteomes" id="UP000694924">
    <property type="component" value="Unplaced"/>
</dbReference>
<dbReference type="GO" id="GO:0004386">
    <property type="term" value="F:helicase activity"/>
    <property type="evidence" value="ECO:0007669"/>
    <property type="project" value="UniProtKB-KW"/>
</dbReference>
<keyword evidence="6" id="KW-0547">Nucleotide-binding</keyword>
<reference evidence="6" key="1">
    <citation type="submission" date="2025-08" db="UniProtKB">
        <authorList>
            <consortium name="RefSeq"/>
        </authorList>
    </citation>
    <scope>IDENTIFICATION</scope>
    <source>
        <tissue evidence="6">Whole body</tissue>
    </source>
</reference>
<dbReference type="InterPro" id="IPR027417">
    <property type="entry name" value="P-loop_NTPase"/>
</dbReference>
<keyword evidence="5" id="KW-1185">Reference proteome</keyword>
<comment type="subcellular location">
    <subcellularLocation>
        <location evidence="1">Cytoplasm</location>
    </subcellularLocation>
</comment>
<dbReference type="InterPro" id="IPR041677">
    <property type="entry name" value="DNA2/NAM7_AAA_11"/>
</dbReference>
<keyword evidence="6" id="KW-0067">ATP-binding</keyword>
<feature type="domain" description="DNA2/NAM7 helicase helicase" evidence="3">
    <location>
        <begin position="203"/>
        <end position="274"/>
    </location>
</feature>
<evidence type="ECO:0000256" key="2">
    <source>
        <dbReference type="ARBA" id="ARBA00022490"/>
    </source>
</evidence>
<evidence type="ECO:0000313" key="6">
    <source>
        <dbReference type="RefSeq" id="XP_015178042.1"/>
    </source>
</evidence>
<dbReference type="InterPro" id="IPR047187">
    <property type="entry name" value="SF1_C_Upf1"/>
</dbReference>
<dbReference type="CDD" id="cd18808">
    <property type="entry name" value="SF1_C_Upf1"/>
    <property type="match status" value="1"/>
</dbReference>
<dbReference type="RefSeq" id="XP_015178042.1">
    <property type="nucleotide sequence ID" value="XM_015322556.1"/>
</dbReference>
<keyword evidence="2" id="KW-0963">Cytoplasm</keyword>
<feature type="domain" description="DNA2/NAM7 helicase helicase" evidence="3">
    <location>
        <begin position="83"/>
        <end position="182"/>
    </location>
</feature>
<dbReference type="SUPFAM" id="SSF52540">
    <property type="entry name" value="P-loop containing nucleoside triphosphate hydrolases"/>
    <property type="match status" value="1"/>
</dbReference>
<gene>
    <name evidence="6" type="primary">LOC107067237</name>
</gene>
<keyword evidence="6" id="KW-0378">Hydrolase</keyword>
<dbReference type="Pfam" id="PF13086">
    <property type="entry name" value="AAA_11"/>
    <property type="match status" value="2"/>
</dbReference>
<dbReference type="Pfam" id="PF13087">
    <property type="entry name" value="AAA_12"/>
    <property type="match status" value="1"/>
</dbReference>
<dbReference type="InterPro" id="IPR041679">
    <property type="entry name" value="DNA2/NAM7-like_C"/>
</dbReference>
<feature type="domain" description="DNA2/NAM7 helicase-like C-terminal" evidence="4">
    <location>
        <begin position="292"/>
        <end position="492"/>
    </location>
</feature>
<organism evidence="5 6">
    <name type="scientific">Polistes dominula</name>
    <name type="common">European paper wasp</name>
    <name type="synonym">Vespa dominula</name>
    <dbReference type="NCBI Taxonomy" id="743375"/>
    <lineage>
        <taxon>Eukaryota</taxon>
        <taxon>Metazoa</taxon>
        <taxon>Ecdysozoa</taxon>
        <taxon>Arthropoda</taxon>
        <taxon>Hexapoda</taxon>
        <taxon>Insecta</taxon>
        <taxon>Pterygota</taxon>
        <taxon>Neoptera</taxon>
        <taxon>Endopterygota</taxon>
        <taxon>Hymenoptera</taxon>
        <taxon>Apocrita</taxon>
        <taxon>Aculeata</taxon>
        <taxon>Vespoidea</taxon>
        <taxon>Vespidae</taxon>
        <taxon>Polistinae</taxon>
        <taxon>Polistini</taxon>
        <taxon>Polistes</taxon>
    </lineage>
</organism>
<evidence type="ECO:0000259" key="4">
    <source>
        <dbReference type="Pfam" id="PF13087"/>
    </source>
</evidence>
<protein>
    <submittedName>
        <fullName evidence="6">Helicase mov-10-B.1</fullName>
    </submittedName>
</protein>
<dbReference type="PANTHER" id="PTHR45418">
    <property type="entry name" value="CANCER/TESTIS ANTIGEN 55"/>
    <property type="match status" value="1"/>
</dbReference>
<dbReference type="PANTHER" id="PTHR45418:SF1">
    <property type="entry name" value="CANCER_TESTIS ANTIGEN 55"/>
    <property type="match status" value="1"/>
</dbReference>
<name>A0ABM1ICV5_POLDO</name>
<dbReference type="Gene3D" id="3.40.50.300">
    <property type="entry name" value="P-loop containing nucleotide triphosphate hydrolases"/>
    <property type="match status" value="2"/>
</dbReference>
<keyword evidence="6" id="KW-0347">Helicase</keyword>